<dbReference type="InterPro" id="IPR045569">
    <property type="entry name" value="Metalloprtase-TldD/E_C"/>
</dbReference>
<evidence type="ECO:0000259" key="5">
    <source>
        <dbReference type="Pfam" id="PF01523"/>
    </source>
</evidence>
<dbReference type="GO" id="GO:0008237">
    <property type="term" value="F:metallopeptidase activity"/>
    <property type="evidence" value="ECO:0007669"/>
    <property type="project" value="UniProtKB-KW"/>
</dbReference>
<sequence>MLDKLETAIGSSKADYTDIRYEENRRVTISYENRELRRLSTTTSRGGHVRCYTKGGKAIHSFSRLEDLEKGIKQCAADSQIVGSHRKAKLSLAPTETLRGQLLLSPEKDPRKWPLDEKHELLKHYRDLLLYIPKVVVVAGAYSEWFSHRWFVSSEGTAIEYDLLITNIGFQITARDGNVVEKTAYSVGGRDDYSNLLDRDEEFLERGRIAVELTTADQLPAGNFPVILDSDEASVFIHEAFGHLSEADGLQDNPAFLAKLQIGAELGSEILNVTDDGTILTAPGGHLVDDEGVRTRRTELIKKGVLAGRMHSRETAAEFSEELSGNMRAVGPKFTPIVRMSNIFIERGTSTFEEMVSSIDHGYYLVGAKGGQTSGDAFTFGAQYGYEIKAGKLGSLLRDLNMSGELFETLQNISMIGDDLRFAERGGCGKGGGGPMQLNAKSGKGAPHIKINKVTLGGAR</sequence>
<gene>
    <name evidence="8" type="ORF">CEE36_05070</name>
</gene>
<evidence type="ECO:0000259" key="6">
    <source>
        <dbReference type="Pfam" id="PF19289"/>
    </source>
</evidence>
<proteinExistence type="inferred from homology"/>
<comment type="similarity">
    <text evidence="1">Belongs to the peptidase U62 family.</text>
</comment>
<name>A0A532V7K4_UNCT6</name>
<dbReference type="SUPFAM" id="SSF111283">
    <property type="entry name" value="Putative modulator of DNA gyrase, PmbA/TldD"/>
    <property type="match status" value="1"/>
</dbReference>
<evidence type="ECO:0000313" key="8">
    <source>
        <dbReference type="EMBL" id="TKJ43122.1"/>
    </source>
</evidence>
<keyword evidence="3" id="KW-0378">Hydrolase</keyword>
<feature type="domain" description="Metalloprotease TldD/E central" evidence="7">
    <location>
        <begin position="109"/>
        <end position="215"/>
    </location>
</feature>
<dbReference type="InterPro" id="IPR045570">
    <property type="entry name" value="Metalloprtase-TldD/E_cen_dom"/>
</dbReference>
<evidence type="ECO:0000256" key="3">
    <source>
        <dbReference type="ARBA" id="ARBA00022801"/>
    </source>
</evidence>
<dbReference type="PIRSF" id="PIRSF004919">
    <property type="entry name" value="TldD"/>
    <property type="match status" value="1"/>
</dbReference>
<feature type="domain" description="Metalloprotease TldD/E N-terminal" evidence="5">
    <location>
        <begin position="18"/>
        <end position="76"/>
    </location>
</feature>
<accession>A0A532V7K4</accession>
<dbReference type="PANTHER" id="PTHR30624:SF0">
    <property type="entry name" value="METALLOPROTEASE SLR0863"/>
    <property type="match status" value="1"/>
</dbReference>
<dbReference type="Pfam" id="PF19289">
    <property type="entry name" value="PmbA_TldD_3rd"/>
    <property type="match status" value="1"/>
</dbReference>
<evidence type="ECO:0000313" key="9">
    <source>
        <dbReference type="Proteomes" id="UP000317778"/>
    </source>
</evidence>
<dbReference type="PANTHER" id="PTHR30624">
    <property type="entry name" value="UNCHARACTERIZED PROTEIN TLDD AND PMBA"/>
    <property type="match status" value="1"/>
</dbReference>
<dbReference type="GO" id="GO:0006508">
    <property type="term" value="P:proteolysis"/>
    <property type="evidence" value="ECO:0007669"/>
    <property type="project" value="UniProtKB-KW"/>
</dbReference>
<evidence type="ECO:0000256" key="2">
    <source>
        <dbReference type="ARBA" id="ARBA00022670"/>
    </source>
</evidence>
<evidence type="ECO:0000256" key="4">
    <source>
        <dbReference type="ARBA" id="ARBA00023049"/>
    </source>
</evidence>
<dbReference type="InterPro" id="IPR002510">
    <property type="entry name" value="Metalloprtase-TldD/E_N"/>
</dbReference>
<dbReference type="InterPro" id="IPR051463">
    <property type="entry name" value="Peptidase_U62_metallo"/>
</dbReference>
<evidence type="ECO:0000259" key="7">
    <source>
        <dbReference type="Pfam" id="PF19290"/>
    </source>
</evidence>
<dbReference type="EMBL" id="NJBO01000006">
    <property type="protein sequence ID" value="TKJ43122.1"/>
    <property type="molecule type" value="Genomic_DNA"/>
</dbReference>
<dbReference type="Proteomes" id="UP000317778">
    <property type="component" value="Unassembled WGS sequence"/>
</dbReference>
<dbReference type="AlphaFoldDB" id="A0A532V7K4"/>
<keyword evidence="4" id="KW-0482">Metalloprotease</keyword>
<comment type="caution">
    <text evidence="8">The sequence shown here is derived from an EMBL/GenBank/DDBJ whole genome shotgun (WGS) entry which is preliminary data.</text>
</comment>
<organism evidence="8 9">
    <name type="scientific">candidate division TA06 bacterium B3_TA06</name>
    <dbReference type="NCBI Taxonomy" id="2012487"/>
    <lineage>
        <taxon>Bacteria</taxon>
        <taxon>Bacteria division TA06</taxon>
    </lineage>
</organism>
<keyword evidence="2 8" id="KW-0645">Protease</keyword>
<evidence type="ECO:0000256" key="1">
    <source>
        <dbReference type="ARBA" id="ARBA00005836"/>
    </source>
</evidence>
<feature type="domain" description="Metalloprotease TldD/E C-terminal" evidence="6">
    <location>
        <begin position="222"/>
        <end position="458"/>
    </location>
</feature>
<dbReference type="Pfam" id="PF01523">
    <property type="entry name" value="PmbA_TldD_1st"/>
    <property type="match status" value="1"/>
</dbReference>
<dbReference type="InterPro" id="IPR036059">
    <property type="entry name" value="TldD/PmbA_sf"/>
</dbReference>
<reference evidence="8 9" key="1">
    <citation type="submission" date="2017-06" db="EMBL/GenBank/DDBJ databases">
        <title>Novel microbial phyla capable of carbon fixation and sulfur reduction in deep-sea sediments.</title>
        <authorList>
            <person name="Huang J."/>
            <person name="Baker B."/>
            <person name="Wang Y."/>
        </authorList>
    </citation>
    <scope>NUCLEOTIDE SEQUENCE [LARGE SCALE GENOMIC DNA]</scope>
    <source>
        <strain evidence="8">B3_TA06</strain>
    </source>
</reference>
<dbReference type="GO" id="GO:0005829">
    <property type="term" value="C:cytosol"/>
    <property type="evidence" value="ECO:0007669"/>
    <property type="project" value="TreeGrafter"/>
</dbReference>
<dbReference type="Pfam" id="PF19290">
    <property type="entry name" value="PmbA_TldD_2nd"/>
    <property type="match status" value="1"/>
</dbReference>
<dbReference type="Gene3D" id="3.30.2290.10">
    <property type="entry name" value="PmbA/TldD superfamily"/>
    <property type="match status" value="1"/>
</dbReference>
<dbReference type="InterPro" id="IPR025502">
    <property type="entry name" value="TldD"/>
</dbReference>
<dbReference type="InterPro" id="IPR035068">
    <property type="entry name" value="TldD/PmbA_N"/>
</dbReference>
<protein>
    <submittedName>
        <fullName evidence="8">Zn-dependent protease</fullName>
    </submittedName>
</protein>